<feature type="transmembrane region" description="Helical" evidence="1">
    <location>
        <begin position="20"/>
        <end position="42"/>
    </location>
</feature>
<evidence type="ECO:0000313" key="2">
    <source>
        <dbReference type="EMBL" id="MDQ0912563.1"/>
    </source>
</evidence>
<evidence type="ECO:0000256" key="1">
    <source>
        <dbReference type="SAM" id="Phobius"/>
    </source>
</evidence>
<sequence length="55" mass="6171">MYCTGPKMTWWAATAFRRRAFSVCAYMLPLSAVMALPSIVLLPGPLRYTLGDDEM</sequence>
<gene>
    <name evidence="2" type="ORF">QFZ22_008548</name>
</gene>
<reference evidence="2" key="1">
    <citation type="submission" date="2023-07" db="EMBL/GenBank/DDBJ databases">
        <title>Comparative genomics of wheat-associated soil bacteria to identify genetic determinants of phenazine resistance.</title>
        <authorList>
            <person name="Mouncey N."/>
        </authorList>
    </citation>
    <scope>NUCLEOTIDE SEQUENCE</scope>
    <source>
        <strain evidence="2">V4I22</strain>
    </source>
</reference>
<accession>A0AAW8FV05</accession>
<name>A0AAW8FV05_9ACTN</name>
<dbReference type="AlphaFoldDB" id="A0AAW8FV05"/>
<proteinExistence type="predicted"/>
<comment type="caution">
    <text evidence="2">The sequence shown here is derived from an EMBL/GenBank/DDBJ whole genome shotgun (WGS) entry which is preliminary data.</text>
</comment>
<keyword evidence="1" id="KW-1133">Transmembrane helix</keyword>
<keyword evidence="1" id="KW-0812">Transmembrane</keyword>
<keyword evidence="1" id="KW-0472">Membrane</keyword>
<evidence type="ECO:0000313" key="3">
    <source>
        <dbReference type="Proteomes" id="UP001234216"/>
    </source>
</evidence>
<organism evidence="2 3">
    <name type="scientific">Streptomyces canus</name>
    <dbReference type="NCBI Taxonomy" id="58343"/>
    <lineage>
        <taxon>Bacteria</taxon>
        <taxon>Bacillati</taxon>
        <taxon>Actinomycetota</taxon>
        <taxon>Actinomycetes</taxon>
        <taxon>Kitasatosporales</taxon>
        <taxon>Streptomycetaceae</taxon>
        <taxon>Streptomyces</taxon>
        <taxon>Streptomyces aurantiacus group</taxon>
    </lineage>
</organism>
<protein>
    <submittedName>
        <fullName evidence="2">Uncharacterized protein</fullName>
    </submittedName>
</protein>
<dbReference type="Proteomes" id="UP001234216">
    <property type="component" value="Unassembled WGS sequence"/>
</dbReference>
<dbReference type="EMBL" id="JAUSZV010000005">
    <property type="protein sequence ID" value="MDQ0912563.1"/>
    <property type="molecule type" value="Genomic_DNA"/>
</dbReference>
<dbReference type="RefSeq" id="WP_307073512.1">
    <property type="nucleotide sequence ID" value="NZ_JAUSYQ010000002.1"/>
</dbReference>